<accession>A0A6A7RYY0</accession>
<feature type="transmembrane region" description="Helical" evidence="1">
    <location>
        <begin position="124"/>
        <end position="145"/>
    </location>
</feature>
<comment type="caution">
    <text evidence="2">The sequence shown here is derived from an EMBL/GenBank/DDBJ whole genome shotgun (WGS) entry which is preliminary data.</text>
</comment>
<sequence>MEQTLLELWALHFIYLKQSGSALVPVTICVVIHALGIGFARSFYRRFELLGRHFRAFVRWLVVVGVVAIMLVTHWVEVLAWGWFYLLMGILPKGREAVLFSVNAYTTLGSSGITLPHEWQGVSAFEAMTAMLMFGWSTAILAVIVQKLHSVDE</sequence>
<organism evidence="2 3">
    <name type="scientific">Candidatus Accumulibacter phosphatis</name>
    <dbReference type="NCBI Taxonomy" id="327160"/>
    <lineage>
        <taxon>Bacteria</taxon>
        <taxon>Pseudomonadati</taxon>
        <taxon>Pseudomonadota</taxon>
        <taxon>Betaproteobacteria</taxon>
        <taxon>Candidatus Accumulibacter</taxon>
    </lineage>
</organism>
<keyword evidence="1" id="KW-1133">Transmembrane helix</keyword>
<protein>
    <recommendedName>
        <fullName evidence="4">Potassium channel domain-containing protein</fullName>
    </recommendedName>
</protein>
<evidence type="ECO:0000256" key="1">
    <source>
        <dbReference type="SAM" id="Phobius"/>
    </source>
</evidence>
<proteinExistence type="predicted"/>
<reference evidence="2 3" key="1">
    <citation type="submission" date="2017-09" db="EMBL/GenBank/DDBJ databases">
        <title>Metagenomic Analysis Reveals Denitrifying Candidatus Accumulibacter and Flanking Population as a Source of N2O.</title>
        <authorList>
            <person name="Gao H."/>
            <person name="Mao Y."/>
            <person name="Zhao X."/>
            <person name="Liu W.-T."/>
            <person name="Zhang T."/>
            <person name="Wells G."/>
        </authorList>
    </citation>
    <scope>NUCLEOTIDE SEQUENCE [LARGE SCALE GENOMIC DNA]</scope>
    <source>
        <strain evidence="2">CANDO_2_IC</strain>
    </source>
</reference>
<gene>
    <name evidence="2" type="ORF">CRU78_18400</name>
</gene>
<keyword evidence="1" id="KW-0812">Transmembrane</keyword>
<evidence type="ECO:0000313" key="3">
    <source>
        <dbReference type="Proteomes" id="UP000342300"/>
    </source>
</evidence>
<name>A0A6A7RYY0_9PROT</name>
<feature type="transmembrane region" description="Helical" evidence="1">
    <location>
        <begin position="20"/>
        <end position="44"/>
    </location>
</feature>
<evidence type="ECO:0008006" key="4">
    <source>
        <dbReference type="Google" id="ProtNLM"/>
    </source>
</evidence>
<feature type="transmembrane region" description="Helical" evidence="1">
    <location>
        <begin position="56"/>
        <end position="76"/>
    </location>
</feature>
<keyword evidence="1" id="KW-0472">Membrane</keyword>
<evidence type="ECO:0000313" key="2">
    <source>
        <dbReference type="EMBL" id="MQM32350.1"/>
    </source>
</evidence>
<dbReference type="Proteomes" id="UP000342300">
    <property type="component" value="Unassembled WGS sequence"/>
</dbReference>
<dbReference type="EMBL" id="PDHS01000501">
    <property type="protein sequence ID" value="MQM32350.1"/>
    <property type="molecule type" value="Genomic_DNA"/>
</dbReference>
<dbReference type="AlphaFoldDB" id="A0A6A7RYY0"/>